<dbReference type="InterPro" id="IPR013087">
    <property type="entry name" value="Znf_C2H2_type"/>
</dbReference>
<evidence type="ECO:0000256" key="7">
    <source>
        <dbReference type="ARBA" id="ARBA00023242"/>
    </source>
</evidence>
<evidence type="ECO:0000256" key="8">
    <source>
        <dbReference type="PROSITE-ProRule" id="PRU00042"/>
    </source>
</evidence>
<feature type="compositionally biased region" description="Polar residues" evidence="9">
    <location>
        <begin position="207"/>
        <end position="220"/>
    </location>
</feature>
<dbReference type="GeneID" id="77810424"/>
<evidence type="ECO:0000313" key="11">
    <source>
        <dbReference type="EMBL" id="WAQ85162.1"/>
    </source>
</evidence>
<feature type="domain" description="C2H2-type" evidence="10">
    <location>
        <begin position="346"/>
        <end position="376"/>
    </location>
</feature>
<evidence type="ECO:0000313" key="12">
    <source>
        <dbReference type="Proteomes" id="UP001164743"/>
    </source>
</evidence>
<feature type="compositionally biased region" description="Polar residues" evidence="9">
    <location>
        <begin position="134"/>
        <end position="144"/>
    </location>
</feature>
<dbReference type="Pfam" id="PF00096">
    <property type="entry name" value="zf-C2H2"/>
    <property type="match status" value="1"/>
</dbReference>
<feature type="region of interest" description="Disordered" evidence="9">
    <location>
        <begin position="182"/>
        <end position="230"/>
    </location>
</feature>
<dbReference type="EMBL" id="CP110425">
    <property type="protein sequence ID" value="WAQ85162.1"/>
    <property type="molecule type" value="Genomic_DNA"/>
</dbReference>
<feature type="region of interest" description="Disordered" evidence="9">
    <location>
        <begin position="1"/>
        <end position="21"/>
    </location>
</feature>
<feature type="compositionally biased region" description="Polar residues" evidence="9">
    <location>
        <begin position="118"/>
        <end position="127"/>
    </location>
</feature>
<sequence length="504" mass="55487">MSSPFFDTGNESSSEERRATKHFSLAAAASRPLQFSINDETNQAEITYRPASASTRLEATFDVDLSGSGPSNAYQYAVLGPSVGHNPESFAPSLRSNAFLPHDLESANRFNLVASQPSNAHPATLSSDDGGENVASSPSNSFVSTEPEADDHDKILGRQFLNADLDANSLENNQGTFIMLSDLAPLPGDETPTTTTTPESISDGTTSTPESISDGQNHLSPQDVALPAPNTADSRYRELPATTHLEAMPSLDNNQGNFLLPSDFSPLPSGETPTTITPQSISDGENHPAAQDVVLPDPNAADSRYRALPDGTFSCNMCVRVCRRENNIRRHVTHQHPMPGFPVPRYPCDHPGCGKSYAFPGELAAHKRKDHEGKPAQKRKMKAKASDEIYWCNYSDVCRKIFKTVQGIEAHLNKVHNVDVQMSGLLVREMVPTLSGPHDPVPGPSRERNEPNVPPLKRRKMNLKVPDKIYRCKYFPVCKKEYKMWGRFRNHMRNVHMEVVEMAD</sequence>
<feature type="domain" description="C2H2-type" evidence="10">
    <location>
        <begin position="470"/>
        <end position="496"/>
    </location>
</feature>
<evidence type="ECO:0000256" key="3">
    <source>
        <dbReference type="ARBA" id="ARBA00022771"/>
    </source>
</evidence>
<dbReference type="PANTHER" id="PTHR46179">
    <property type="entry name" value="ZINC FINGER PROTEIN"/>
    <property type="match status" value="1"/>
</dbReference>
<keyword evidence="5" id="KW-0805">Transcription regulation</keyword>
<feature type="compositionally biased region" description="Low complexity" evidence="9">
    <location>
        <begin position="188"/>
        <end position="206"/>
    </location>
</feature>
<feature type="region of interest" description="Disordered" evidence="9">
    <location>
        <begin position="433"/>
        <end position="456"/>
    </location>
</feature>
<evidence type="ECO:0000256" key="6">
    <source>
        <dbReference type="ARBA" id="ARBA00023163"/>
    </source>
</evidence>
<dbReference type="RefSeq" id="XP_053020717.1">
    <property type="nucleotide sequence ID" value="XM_053169529.1"/>
</dbReference>
<dbReference type="InterPro" id="IPR051061">
    <property type="entry name" value="Zinc_finger_trans_reg"/>
</dbReference>
<name>A0ABY7CL19_9BASI</name>
<protein>
    <recommendedName>
        <fullName evidence="10">C2H2-type domain-containing protein</fullName>
    </recommendedName>
</protein>
<gene>
    <name evidence="11" type="ORF">PtA15_5A736</name>
</gene>
<keyword evidence="7" id="KW-0539">Nucleus</keyword>
<keyword evidence="6" id="KW-0804">Transcription</keyword>
<keyword evidence="4" id="KW-0862">Zinc</keyword>
<dbReference type="Gene3D" id="3.30.160.60">
    <property type="entry name" value="Classic Zinc Finger"/>
    <property type="match status" value="2"/>
</dbReference>
<dbReference type="Proteomes" id="UP001164743">
    <property type="component" value="Chromosome 5A"/>
</dbReference>
<evidence type="ECO:0000256" key="4">
    <source>
        <dbReference type="ARBA" id="ARBA00022833"/>
    </source>
</evidence>
<dbReference type="PROSITE" id="PS50157">
    <property type="entry name" value="ZINC_FINGER_C2H2_2"/>
    <property type="match status" value="2"/>
</dbReference>
<keyword evidence="2" id="KW-0479">Metal-binding</keyword>
<dbReference type="PROSITE" id="PS00028">
    <property type="entry name" value="ZINC_FINGER_C2H2_1"/>
    <property type="match status" value="2"/>
</dbReference>
<evidence type="ECO:0000256" key="1">
    <source>
        <dbReference type="ARBA" id="ARBA00004123"/>
    </source>
</evidence>
<dbReference type="PANTHER" id="PTHR46179:SF13">
    <property type="entry name" value="C2H2-TYPE DOMAIN-CONTAINING PROTEIN"/>
    <property type="match status" value="1"/>
</dbReference>
<proteinExistence type="predicted"/>
<organism evidence="11 12">
    <name type="scientific">Puccinia triticina</name>
    <dbReference type="NCBI Taxonomy" id="208348"/>
    <lineage>
        <taxon>Eukaryota</taxon>
        <taxon>Fungi</taxon>
        <taxon>Dikarya</taxon>
        <taxon>Basidiomycota</taxon>
        <taxon>Pucciniomycotina</taxon>
        <taxon>Pucciniomycetes</taxon>
        <taxon>Pucciniales</taxon>
        <taxon>Pucciniaceae</taxon>
        <taxon>Puccinia</taxon>
    </lineage>
</organism>
<evidence type="ECO:0000256" key="5">
    <source>
        <dbReference type="ARBA" id="ARBA00023015"/>
    </source>
</evidence>
<evidence type="ECO:0000259" key="10">
    <source>
        <dbReference type="PROSITE" id="PS50157"/>
    </source>
</evidence>
<evidence type="ECO:0000256" key="9">
    <source>
        <dbReference type="SAM" id="MobiDB-lite"/>
    </source>
</evidence>
<keyword evidence="3 8" id="KW-0863">Zinc-finger</keyword>
<feature type="compositionally biased region" description="Polar residues" evidence="9">
    <location>
        <begin position="1"/>
        <end position="12"/>
    </location>
</feature>
<comment type="subcellular location">
    <subcellularLocation>
        <location evidence="1">Nucleus</location>
    </subcellularLocation>
</comment>
<reference evidence="11" key="1">
    <citation type="submission" date="2022-10" db="EMBL/GenBank/DDBJ databases">
        <title>Puccinia triticina Genome sequencing and assembly.</title>
        <authorList>
            <person name="Li C."/>
        </authorList>
    </citation>
    <scope>NUCLEOTIDE SEQUENCE</scope>
    <source>
        <strain evidence="11">Pt15</strain>
    </source>
</reference>
<keyword evidence="12" id="KW-1185">Reference proteome</keyword>
<accession>A0ABY7CL19</accession>
<dbReference type="SMART" id="SM00355">
    <property type="entry name" value="ZnF_C2H2"/>
    <property type="match status" value="4"/>
</dbReference>
<feature type="region of interest" description="Disordered" evidence="9">
    <location>
        <begin position="118"/>
        <end position="150"/>
    </location>
</feature>
<evidence type="ECO:0000256" key="2">
    <source>
        <dbReference type="ARBA" id="ARBA00022723"/>
    </source>
</evidence>